<accession>A0A9D4C0P2</accession>
<evidence type="ECO:0000313" key="3">
    <source>
        <dbReference type="Proteomes" id="UP000828390"/>
    </source>
</evidence>
<keyword evidence="1" id="KW-1133">Transmembrane helix</keyword>
<comment type="caution">
    <text evidence="2">The sequence shown here is derived from an EMBL/GenBank/DDBJ whole genome shotgun (WGS) entry which is preliminary data.</text>
</comment>
<gene>
    <name evidence="2" type="ORF">DPMN_057843</name>
</gene>
<keyword evidence="1" id="KW-0812">Transmembrane</keyword>
<feature type="transmembrane region" description="Helical" evidence="1">
    <location>
        <begin position="6"/>
        <end position="25"/>
    </location>
</feature>
<reference evidence="2" key="1">
    <citation type="journal article" date="2019" name="bioRxiv">
        <title>The Genome of the Zebra Mussel, Dreissena polymorpha: A Resource for Invasive Species Research.</title>
        <authorList>
            <person name="McCartney M.A."/>
            <person name="Auch B."/>
            <person name="Kono T."/>
            <person name="Mallez S."/>
            <person name="Zhang Y."/>
            <person name="Obille A."/>
            <person name="Becker A."/>
            <person name="Abrahante J.E."/>
            <person name="Garbe J."/>
            <person name="Badalamenti J.P."/>
            <person name="Herman A."/>
            <person name="Mangelson H."/>
            <person name="Liachko I."/>
            <person name="Sullivan S."/>
            <person name="Sone E.D."/>
            <person name="Koren S."/>
            <person name="Silverstein K.A.T."/>
            <person name="Beckman K.B."/>
            <person name="Gohl D.M."/>
        </authorList>
    </citation>
    <scope>NUCLEOTIDE SEQUENCE</scope>
    <source>
        <strain evidence="2">Duluth1</strain>
        <tissue evidence="2">Whole animal</tissue>
    </source>
</reference>
<keyword evidence="3" id="KW-1185">Reference proteome</keyword>
<organism evidence="2 3">
    <name type="scientific">Dreissena polymorpha</name>
    <name type="common">Zebra mussel</name>
    <name type="synonym">Mytilus polymorpha</name>
    <dbReference type="NCBI Taxonomy" id="45954"/>
    <lineage>
        <taxon>Eukaryota</taxon>
        <taxon>Metazoa</taxon>
        <taxon>Spiralia</taxon>
        <taxon>Lophotrochozoa</taxon>
        <taxon>Mollusca</taxon>
        <taxon>Bivalvia</taxon>
        <taxon>Autobranchia</taxon>
        <taxon>Heteroconchia</taxon>
        <taxon>Euheterodonta</taxon>
        <taxon>Imparidentia</taxon>
        <taxon>Neoheterodontei</taxon>
        <taxon>Myida</taxon>
        <taxon>Dreissenoidea</taxon>
        <taxon>Dreissenidae</taxon>
        <taxon>Dreissena</taxon>
    </lineage>
</organism>
<evidence type="ECO:0000256" key="1">
    <source>
        <dbReference type="SAM" id="Phobius"/>
    </source>
</evidence>
<dbReference type="Proteomes" id="UP000828390">
    <property type="component" value="Unassembled WGS sequence"/>
</dbReference>
<keyword evidence="1" id="KW-0472">Membrane</keyword>
<sequence length="61" mass="7139">MSAVSVVFPVIVTVLLQNITCFLSMNRGRQVIHLIQLHRQTAERFRTREDLYTDLNISTRH</sequence>
<name>A0A9D4C0P2_DREPO</name>
<dbReference type="AlphaFoldDB" id="A0A9D4C0P2"/>
<protein>
    <submittedName>
        <fullName evidence="2">Uncharacterized protein</fullName>
    </submittedName>
</protein>
<evidence type="ECO:0000313" key="2">
    <source>
        <dbReference type="EMBL" id="KAH3715137.1"/>
    </source>
</evidence>
<proteinExistence type="predicted"/>
<dbReference type="EMBL" id="JAIWYP010000013">
    <property type="protein sequence ID" value="KAH3715137.1"/>
    <property type="molecule type" value="Genomic_DNA"/>
</dbReference>
<reference evidence="2" key="2">
    <citation type="submission" date="2020-11" db="EMBL/GenBank/DDBJ databases">
        <authorList>
            <person name="McCartney M.A."/>
            <person name="Auch B."/>
            <person name="Kono T."/>
            <person name="Mallez S."/>
            <person name="Becker A."/>
            <person name="Gohl D.M."/>
            <person name="Silverstein K.A.T."/>
            <person name="Koren S."/>
            <person name="Bechman K.B."/>
            <person name="Herman A."/>
            <person name="Abrahante J.E."/>
            <person name="Garbe J."/>
        </authorList>
    </citation>
    <scope>NUCLEOTIDE SEQUENCE</scope>
    <source>
        <strain evidence="2">Duluth1</strain>
        <tissue evidence="2">Whole animal</tissue>
    </source>
</reference>